<dbReference type="Pfam" id="PF07859">
    <property type="entry name" value="Abhydrolase_3"/>
    <property type="match status" value="1"/>
</dbReference>
<dbReference type="InterPro" id="IPR033140">
    <property type="entry name" value="Lipase_GDXG_put_SER_AS"/>
</dbReference>
<organism evidence="5 6">
    <name type="scientific">Nocardioides donggukensis</name>
    <dbReference type="NCBI Taxonomy" id="2774019"/>
    <lineage>
        <taxon>Bacteria</taxon>
        <taxon>Bacillati</taxon>
        <taxon>Actinomycetota</taxon>
        <taxon>Actinomycetes</taxon>
        <taxon>Propionibacteriales</taxon>
        <taxon>Nocardioidaceae</taxon>
        <taxon>Nocardioides</taxon>
    </lineage>
</organism>
<dbReference type="PANTHER" id="PTHR48081:SF8">
    <property type="entry name" value="ALPHA_BETA HYDROLASE FOLD-3 DOMAIN-CONTAINING PROTEIN-RELATED"/>
    <property type="match status" value="1"/>
</dbReference>
<dbReference type="InterPro" id="IPR013094">
    <property type="entry name" value="AB_hydrolase_3"/>
</dbReference>
<dbReference type="PANTHER" id="PTHR48081">
    <property type="entry name" value="AB HYDROLASE SUPERFAMILY PROTEIN C4A8.06C"/>
    <property type="match status" value="1"/>
</dbReference>
<dbReference type="SUPFAM" id="SSF53474">
    <property type="entry name" value="alpha/beta-Hydrolases"/>
    <property type="match status" value="1"/>
</dbReference>
<evidence type="ECO:0000259" key="4">
    <source>
        <dbReference type="Pfam" id="PF07859"/>
    </source>
</evidence>
<dbReference type="RefSeq" id="WP_192139917.1">
    <property type="nucleotide sequence ID" value="NZ_JACYXZ010000001.1"/>
</dbReference>
<dbReference type="PROSITE" id="PS01174">
    <property type="entry name" value="LIPASE_GDXG_SER"/>
    <property type="match status" value="1"/>
</dbReference>
<dbReference type="Proteomes" id="UP000616839">
    <property type="component" value="Unassembled WGS sequence"/>
</dbReference>
<reference evidence="5" key="1">
    <citation type="submission" date="2020-09" db="EMBL/GenBank/DDBJ databases">
        <title>Nocardioides sp. strain MJB4 16S ribosomal RNA gene Genome sequencing and assembly.</title>
        <authorList>
            <person name="Kim I."/>
        </authorList>
    </citation>
    <scope>NUCLEOTIDE SEQUENCE</scope>
    <source>
        <strain evidence="5">MJB4</strain>
    </source>
</reference>
<comment type="caution">
    <text evidence="5">The sequence shown here is derived from an EMBL/GenBank/DDBJ whole genome shotgun (WGS) entry which is preliminary data.</text>
</comment>
<feature type="active site" evidence="3">
    <location>
        <position position="154"/>
    </location>
</feature>
<dbReference type="InterPro" id="IPR029058">
    <property type="entry name" value="AB_hydrolase_fold"/>
</dbReference>
<dbReference type="InterPro" id="IPR050300">
    <property type="entry name" value="GDXG_lipolytic_enzyme"/>
</dbReference>
<evidence type="ECO:0000256" key="3">
    <source>
        <dbReference type="PROSITE-ProRule" id="PRU10038"/>
    </source>
</evidence>
<evidence type="ECO:0000256" key="2">
    <source>
        <dbReference type="ARBA" id="ARBA00022801"/>
    </source>
</evidence>
<keyword evidence="2 5" id="KW-0378">Hydrolase</keyword>
<gene>
    <name evidence="5" type="ORF">IE331_01795</name>
</gene>
<name>A0A927K3Y2_9ACTN</name>
<dbReference type="Gene3D" id="3.40.50.1820">
    <property type="entry name" value="alpha/beta hydrolase"/>
    <property type="match status" value="1"/>
</dbReference>
<feature type="domain" description="Alpha/beta hydrolase fold-3" evidence="4">
    <location>
        <begin position="77"/>
        <end position="277"/>
    </location>
</feature>
<dbReference type="AlphaFoldDB" id="A0A927K3Y2"/>
<dbReference type="EMBL" id="JACYXZ010000001">
    <property type="protein sequence ID" value="MBD8868343.1"/>
    <property type="molecule type" value="Genomic_DNA"/>
</dbReference>
<accession>A0A927K3Y2</accession>
<evidence type="ECO:0000256" key="1">
    <source>
        <dbReference type="ARBA" id="ARBA00010515"/>
    </source>
</evidence>
<protein>
    <submittedName>
        <fullName evidence="5">Alpha/beta hydrolase</fullName>
    </submittedName>
</protein>
<keyword evidence="6" id="KW-1185">Reference proteome</keyword>
<sequence>MPLDPGLAGLLTVLEDPSRPAMHEGTPDQARDAFRALSRIAVAEEGPVEVGSVEDREVAGRPARVYRPVGPEPRPTVLFLHGGGFVVGGLDTHDSSCRRLCRDVDTVVVAVDYRLAPEHPFPAAVEDSVAAARHLQQHLAELGGTDRLGVAGDSAGGNLAAVVSQRVPGLTAQLLVYPATDAFGEHGSRSENGARYFLDLPTMAWFLGHYLTDVELAERDGRLSPVHGDLAGLPPAVVATAEFDPLRDEGEAYAAALREAGGEVDLVRYDGLIHGFLDMGAFSPAAATAVSDVHARFRALLHR</sequence>
<evidence type="ECO:0000313" key="6">
    <source>
        <dbReference type="Proteomes" id="UP000616839"/>
    </source>
</evidence>
<comment type="similarity">
    <text evidence="1">Belongs to the 'GDXG' lipolytic enzyme family.</text>
</comment>
<dbReference type="GO" id="GO:0016787">
    <property type="term" value="F:hydrolase activity"/>
    <property type="evidence" value="ECO:0007669"/>
    <property type="project" value="UniProtKB-KW"/>
</dbReference>
<proteinExistence type="inferred from homology"/>
<evidence type="ECO:0000313" key="5">
    <source>
        <dbReference type="EMBL" id="MBD8868343.1"/>
    </source>
</evidence>